<feature type="region of interest" description="Disordered" evidence="1">
    <location>
        <begin position="21"/>
        <end position="42"/>
    </location>
</feature>
<dbReference type="EMBL" id="BAAALD010000014">
    <property type="protein sequence ID" value="GAA1078859.1"/>
    <property type="molecule type" value="Genomic_DNA"/>
</dbReference>
<evidence type="ECO:0000313" key="3">
    <source>
        <dbReference type="EMBL" id="GAA1078859.1"/>
    </source>
</evidence>
<keyword evidence="4" id="KW-1185">Reference proteome</keyword>
<evidence type="ECO:0008006" key="5">
    <source>
        <dbReference type="Google" id="ProtNLM"/>
    </source>
</evidence>
<accession>A0ABN1TEF0</accession>
<dbReference type="RefSeq" id="WP_344623263.1">
    <property type="nucleotide sequence ID" value="NZ_BAAALD010000014.1"/>
</dbReference>
<dbReference type="Proteomes" id="UP001499987">
    <property type="component" value="Unassembled WGS sequence"/>
</dbReference>
<keyword evidence="2" id="KW-1133">Transmembrane helix</keyword>
<dbReference type="PANTHER" id="PTHR38441:SF1">
    <property type="entry name" value="MEMBRANE PROTEIN"/>
    <property type="match status" value="1"/>
</dbReference>
<keyword evidence="2" id="KW-0472">Membrane</keyword>
<sequence>MAQQQSFDWWADRLPGRPAARRAGVPAQAAPSASAAGAGDAPAPAVPAPAAADAAEVYRAVQSSEAFARIRRDHRGFVLPATALFLGWYLLYLVAQAAAPEVMRRQLVGPLSVAWVLALGQFASTFLLTWRYARNARTKRDRAALELRWDTQDRLR</sequence>
<gene>
    <name evidence="3" type="ORF">GCM10009663_21180</name>
</gene>
<evidence type="ECO:0000256" key="1">
    <source>
        <dbReference type="SAM" id="MobiDB-lite"/>
    </source>
</evidence>
<dbReference type="PANTHER" id="PTHR38441">
    <property type="entry name" value="INTEGRAL MEMBRANE PROTEIN-RELATED"/>
    <property type="match status" value="1"/>
</dbReference>
<feature type="transmembrane region" description="Helical" evidence="2">
    <location>
        <begin position="107"/>
        <end position="130"/>
    </location>
</feature>
<organism evidence="3 4">
    <name type="scientific">Kitasatospora arboriphila</name>
    <dbReference type="NCBI Taxonomy" id="258052"/>
    <lineage>
        <taxon>Bacteria</taxon>
        <taxon>Bacillati</taxon>
        <taxon>Actinomycetota</taxon>
        <taxon>Actinomycetes</taxon>
        <taxon>Kitasatosporales</taxon>
        <taxon>Streptomycetaceae</taxon>
        <taxon>Kitasatospora</taxon>
    </lineage>
</organism>
<keyword evidence="2" id="KW-0812">Transmembrane</keyword>
<name>A0ABN1TEF0_9ACTN</name>
<feature type="transmembrane region" description="Helical" evidence="2">
    <location>
        <begin position="77"/>
        <end position="95"/>
    </location>
</feature>
<dbReference type="InterPro" id="IPR007436">
    <property type="entry name" value="DUF485"/>
</dbReference>
<evidence type="ECO:0000256" key="2">
    <source>
        <dbReference type="SAM" id="Phobius"/>
    </source>
</evidence>
<evidence type="ECO:0000313" key="4">
    <source>
        <dbReference type="Proteomes" id="UP001499987"/>
    </source>
</evidence>
<dbReference type="Pfam" id="PF04341">
    <property type="entry name" value="DUF485"/>
    <property type="match status" value="1"/>
</dbReference>
<comment type="caution">
    <text evidence="3">The sequence shown here is derived from an EMBL/GenBank/DDBJ whole genome shotgun (WGS) entry which is preliminary data.</text>
</comment>
<protein>
    <recommendedName>
        <fullName evidence="5">DUF485 domain-containing protein</fullName>
    </recommendedName>
</protein>
<proteinExistence type="predicted"/>
<reference evidence="3 4" key="1">
    <citation type="journal article" date="2019" name="Int. J. Syst. Evol. Microbiol.">
        <title>The Global Catalogue of Microorganisms (GCM) 10K type strain sequencing project: providing services to taxonomists for standard genome sequencing and annotation.</title>
        <authorList>
            <consortium name="The Broad Institute Genomics Platform"/>
            <consortium name="The Broad Institute Genome Sequencing Center for Infectious Disease"/>
            <person name="Wu L."/>
            <person name="Ma J."/>
        </authorList>
    </citation>
    <scope>NUCLEOTIDE SEQUENCE [LARGE SCALE GENOMIC DNA]</scope>
    <source>
        <strain evidence="3 4">JCM 13002</strain>
    </source>
</reference>